<sequence length="150" mass="16842">MTVDSIAAAGFEVRELPIRQLAVAVAELGDFMPDKFVVGFPSAPFVLVLAVDNPAAFSRYINDARNSSIRVNLEYPRRRHDGRPSSRYGEFVPVDENAGFRLSFALPTMLADWMFNGRVSTWSLREDRSKMFSSIAVVRGGRVVRLLYQP</sequence>
<dbReference type="EMBL" id="JBFAIH010000004">
    <property type="protein sequence ID" value="MEV0363102.1"/>
    <property type="molecule type" value="Genomic_DNA"/>
</dbReference>
<protein>
    <submittedName>
        <fullName evidence="1">Uncharacterized protein</fullName>
    </submittedName>
</protein>
<reference evidence="1 2" key="1">
    <citation type="submission" date="2024-06" db="EMBL/GenBank/DDBJ databases">
        <title>The Natural Products Discovery Center: Release of the First 8490 Sequenced Strains for Exploring Actinobacteria Biosynthetic Diversity.</title>
        <authorList>
            <person name="Kalkreuter E."/>
            <person name="Kautsar S.A."/>
            <person name="Yang D."/>
            <person name="Bader C.D."/>
            <person name="Teijaro C.N."/>
            <person name="Fluegel L."/>
            <person name="Davis C.M."/>
            <person name="Simpson J.R."/>
            <person name="Lauterbach L."/>
            <person name="Steele A.D."/>
            <person name="Gui C."/>
            <person name="Meng S."/>
            <person name="Li G."/>
            <person name="Viehrig K."/>
            <person name="Ye F."/>
            <person name="Su P."/>
            <person name="Kiefer A.F."/>
            <person name="Nichols A."/>
            <person name="Cepeda A.J."/>
            <person name="Yan W."/>
            <person name="Fan B."/>
            <person name="Jiang Y."/>
            <person name="Adhikari A."/>
            <person name="Zheng C.-J."/>
            <person name="Schuster L."/>
            <person name="Cowan T.M."/>
            <person name="Smanski M.J."/>
            <person name="Chevrette M.G."/>
            <person name="De Carvalho L.P.S."/>
            <person name="Shen B."/>
        </authorList>
    </citation>
    <scope>NUCLEOTIDE SEQUENCE [LARGE SCALE GENOMIC DNA]</scope>
    <source>
        <strain evidence="1 2">NPDC050671</strain>
    </source>
</reference>
<dbReference type="Proteomes" id="UP001551658">
    <property type="component" value="Unassembled WGS sequence"/>
</dbReference>
<name>A0ABV3F5X3_9NOCA</name>
<organism evidence="1 2">
    <name type="scientific">Nocardia fusca</name>
    <dbReference type="NCBI Taxonomy" id="941183"/>
    <lineage>
        <taxon>Bacteria</taxon>
        <taxon>Bacillati</taxon>
        <taxon>Actinomycetota</taxon>
        <taxon>Actinomycetes</taxon>
        <taxon>Mycobacteriales</taxon>
        <taxon>Nocardiaceae</taxon>
        <taxon>Nocardia</taxon>
    </lineage>
</organism>
<evidence type="ECO:0000313" key="1">
    <source>
        <dbReference type="EMBL" id="MEV0363102.1"/>
    </source>
</evidence>
<keyword evidence="2" id="KW-1185">Reference proteome</keyword>
<comment type="caution">
    <text evidence="1">The sequence shown here is derived from an EMBL/GenBank/DDBJ whole genome shotgun (WGS) entry which is preliminary data.</text>
</comment>
<accession>A0ABV3F5X3</accession>
<evidence type="ECO:0000313" key="2">
    <source>
        <dbReference type="Proteomes" id="UP001551658"/>
    </source>
</evidence>
<gene>
    <name evidence="1" type="ORF">AB0H72_10415</name>
</gene>
<dbReference type="RefSeq" id="WP_357976712.1">
    <property type="nucleotide sequence ID" value="NZ_JBFAIH010000004.1"/>
</dbReference>
<proteinExistence type="predicted"/>